<feature type="domain" description="Metalloprotease TldD/E C-terminal" evidence="6">
    <location>
        <begin position="239"/>
        <end position="475"/>
    </location>
</feature>
<dbReference type="Pfam" id="PF01523">
    <property type="entry name" value="PmbA_TldD_1st"/>
    <property type="match status" value="1"/>
</dbReference>
<evidence type="ECO:0000313" key="8">
    <source>
        <dbReference type="EMBL" id="AFK51001.1"/>
    </source>
</evidence>
<evidence type="ECO:0000259" key="7">
    <source>
        <dbReference type="Pfam" id="PF19290"/>
    </source>
</evidence>
<evidence type="ECO:0000256" key="1">
    <source>
        <dbReference type="ARBA" id="ARBA00005836"/>
    </source>
</evidence>
<name>I3TE13_THEC1</name>
<dbReference type="InterPro" id="IPR035068">
    <property type="entry name" value="TldD/PmbA_N"/>
</dbReference>
<dbReference type="InterPro" id="IPR025502">
    <property type="entry name" value="TldD"/>
</dbReference>
<dbReference type="InterPro" id="IPR045569">
    <property type="entry name" value="Metalloprtase-TldD/E_C"/>
</dbReference>
<organism evidence="8 9">
    <name type="scientific">Thermogladius calderae (strain DSM 22663 / VKM B-2946 / 1633)</name>
    <dbReference type="NCBI Taxonomy" id="1184251"/>
    <lineage>
        <taxon>Archaea</taxon>
        <taxon>Thermoproteota</taxon>
        <taxon>Thermoprotei</taxon>
        <taxon>Desulfurococcales</taxon>
        <taxon>Desulfurococcaceae</taxon>
        <taxon>Thermogladius</taxon>
    </lineage>
</organism>
<dbReference type="eggNOG" id="arCOG00321">
    <property type="taxonomic scope" value="Archaea"/>
</dbReference>
<keyword evidence="9" id="KW-1185">Reference proteome</keyword>
<dbReference type="InterPro" id="IPR036059">
    <property type="entry name" value="TldD/PmbA_sf"/>
</dbReference>
<dbReference type="PIRSF" id="PIRSF004919">
    <property type="entry name" value="TldD"/>
    <property type="match status" value="1"/>
</dbReference>
<dbReference type="KEGG" id="thg:TCELL_0576"/>
<dbReference type="InterPro" id="IPR051463">
    <property type="entry name" value="Peptidase_U62_metallo"/>
</dbReference>
<evidence type="ECO:0000259" key="5">
    <source>
        <dbReference type="Pfam" id="PF01523"/>
    </source>
</evidence>
<evidence type="ECO:0000256" key="2">
    <source>
        <dbReference type="ARBA" id="ARBA00022670"/>
    </source>
</evidence>
<dbReference type="Pfam" id="PF19289">
    <property type="entry name" value="PmbA_TldD_3rd"/>
    <property type="match status" value="1"/>
</dbReference>
<comment type="similarity">
    <text evidence="1">Belongs to the peptidase U62 family.</text>
</comment>
<dbReference type="InterPro" id="IPR002510">
    <property type="entry name" value="Metalloprtase-TldD/E_N"/>
</dbReference>
<dbReference type="GO" id="GO:0006508">
    <property type="term" value="P:proteolysis"/>
    <property type="evidence" value="ECO:0007669"/>
    <property type="project" value="UniProtKB-KW"/>
</dbReference>
<evidence type="ECO:0000259" key="6">
    <source>
        <dbReference type="Pfam" id="PF19289"/>
    </source>
</evidence>
<reference evidence="8 9" key="1">
    <citation type="journal article" date="2012" name="J. Bacteriol.">
        <title>Complete genome sequence of the hyperthermophilic cellulolytic Crenarchaeon 'Thermogladius cellulolyticus' 1633.</title>
        <authorList>
            <person name="Mardanov A.V."/>
            <person name="Kochetkova T.V."/>
            <person name="Beletsky A.V."/>
            <person name="Bonch-Osmolovskaya E.A."/>
            <person name="Ravin N.V."/>
            <person name="Skryabin K.G."/>
        </authorList>
    </citation>
    <scope>NUCLEOTIDE SEQUENCE [LARGE SCALE GENOMIC DNA]</scope>
    <source>
        <strain evidence="9">DSM 22663 / VKM B-2946 / 1633</strain>
    </source>
</reference>
<evidence type="ECO:0000256" key="3">
    <source>
        <dbReference type="ARBA" id="ARBA00022801"/>
    </source>
</evidence>
<dbReference type="PANTHER" id="PTHR30624:SF11">
    <property type="entry name" value="ZINC-DEPENDENT PROTEASE, TLDD_PMBA FAMILY"/>
    <property type="match status" value="1"/>
</dbReference>
<dbReference type="GO" id="GO:0005829">
    <property type="term" value="C:cytosol"/>
    <property type="evidence" value="ECO:0007669"/>
    <property type="project" value="TreeGrafter"/>
</dbReference>
<gene>
    <name evidence="8" type="ordered locus">TCELL_0576</name>
</gene>
<dbReference type="HOGENOM" id="CLU_026425_1_2_2"/>
<keyword evidence="3" id="KW-0378">Hydrolase</keyword>
<dbReference type="EMBL" id="CP003531">
    <property type="protein sequence ID" value="AFK51001.1"/>
    <property type="molecule type" value="Genomic_DNA"/>
</dbReference>
<dbReference type="Gene3D" id="3.30.2290.10">
    <property type="entry name" value="PmbA/TldD superfamily"/>
    <property type="match status" value="1"/>
</dbReference>
<sequence>MTSLEDLLQKAIAEASSMGATYVEARYHKNDYFTLRARNGNLIDSSREVEEGVGVRVLVDGSLGFASTSTLSNEGILEAVRRAVATAKRLSGLMKSPLRLGPGRTGRVKYEVPVVKSFENTPLDEKIGLFRELWSRGREVVKEASLKVMFNEYVESIEEKVILTSEGAYVRSTIPRLYFGYNMVISHPQKGVVQRWREFGGSGGFELVEKWRVVGTIVEEAGTLARVLLEARAPPSEPVEVLVGSEIVGLMAHESAGHPSEADRILGREAAQAGMSFIKKGMRGFKVGNENATVVDDPTIPGSYGFFLYDDEGVSARPKYLYREGEVYEHLHNRFTAAEYNTESNGSARAMNYASEPIIRMSNTYVTPGDYTFEELIEDIEYGVYIKSYMEWNIDDERWSQRYVGLEAYLIEKGELKGFVRNPVLELTTKTFYSSIVAKSKDLRFYAGTCGKGEPSQGVPVWFGGPDVKLSKIRLGVAPG</sequence>
<dbReference type="AlphaFoldDB" id="I3TE13"/>
<evidence type="ECO:0000256" key="4">
    <source>
        <dbReference type="ARBA" id="ARBA00023049"/>
    </source>
</evidence>
<keyword evidence="2" id="KW-0645">Protease</keyword>
<protein>
    <submittedName>
        <fullName evidence="8">Peptidase U62, modulator of DNA gyrase</fullName>
    </submittedName>
</protein>
<feature type="domain" description="Metalloprotease TldD/E central" evidence="7">
    <location>
        <begin position="117"/>
        <end position="229"/>
    </location>
</feature>
<feature type="domain" description="Metalloprotease TldD/E N-terminal" evidence="5">
    <location>
        <begin position="23"/>
        <end position="87"/>
    </location>
</feature>
<accession>I3TE13</accession>
<dbReference type="PANTHER" id="PTHR30624">
    <property type="entry name" value="UNCHARACTERIZED PROTEIN TLDD AND PMBA"/>
    <property type="match status" value="1"/>
</dbReference>
<dbReference type="Pfam" id="PF19290">
    <property type="entry name" value="PmbA_TldD_2nd"/>
    <property type="match status" value="1"/>
</dbReference>
<dbReference type="STRING" id="1184251.TCELL_0576"/>
<evidence type="ECO:0000313" key="9">
    <source>
        <dbReference type="Proteomes" id="UP000005270"/>
    </source>
</evidence>
<dbReference type="InParanoid" id="I3TE13"/>
<dbReference type="GO" id="GO:0008237">
    <property type="term" value="F:metallopeptidase activity"/>
    <property type="evidence" value="ECO:0007669"/>
    <property type="project" value="UniProtKB-KW"/>
</dbReference>
<dbReference type="InterPro" id="IPR045570">
    <property type="entry name" value="Metalloprtase-TldD/E_cen_dom"/>
</dbReference>
<proteinExistence type="inferred from homology"/>
<keyword evidence="4" id="KW-0482">Metalloprotease</keyword>
<dbReference type="Proteomes" id="UP000005270">
    <property type="component" value="Chromosome"/>
</dbReference>
<dbReference type="SUPFAM" id="SSF111283">
    <property type="entry name" value="Putative modulator of DNA gyrase, PmbA/TldD"/>
    <property type="match status" value="1"/>
</dbReference>